<accession>A0AAU7BNU6</accession>
<dbReference type="Pfam" id="PF09413">
    <property type="entry name" value="DUF2007"/>
    <property type="match status" value="1"/>
</dbReference>
<name>A0AAU7BNU6_9FLAO</name>
<gene>
    <name evidence="2" type="ORF">ABGB03_08900</name>
</gene>
<proteinExistence type="predicted"/>
<evidence type="ECO:0000259" key="1">
    <source>
        <dbReference type="Pfam" id="PF09413"/>
    </source>
</evidence>
<dbReference type="EMBL" id="CP157199">
    <property type="protein sequence ID" value="XBG59980.1"/>
    <property type="molecule type" value="Genomic_DNA"/>
</dbReference>
<evidence type="ECO:0000313" key="2">
    <source>
        <dbReference type="EMBL" id="XBG59980.1"/>
    </source>
</evidence>
<dbReference type="InterPro" id="IPR018551">
    <property type="entry name" value="DUF2007"/>
</dbReference>
<protein>
    <submittedName>
        <fullName evidence="2">DUF2007 domain-containing protein</fullName>
    </submittedName>
</protein>
<dbReference type="RefSeq" id="WP_347922029.1">
    <property type="nucleotide sequence ID" value="NZ_CP157199.1"/>
</dbReference>
<reference evidence="2" key="1">
    <citation type="submission" date="2024-05" db="EMBL/GenBank/DDBJ databases">
        <title>Pontimicrobium maritimus sp. nov., isolated form sea water.</title>
        <authorList>
            <person name="Muhammad N."/>
            <person name="Vuong T.Q."/>
            <person name="Han H.L."/>
            <person name="Kim S.-G."/>
        </authorList>
    </citation>
    <scope>NUCLEOTIDE SEQUENCE</scope>
    <source>
        <strain evidence="2">SW4</strain>
    </source>
</reference>
<feature type="domain" description="DUF2007" evidence="1">
    <location>
        <begin position="11"/>
        <end position="70"/>
    </location>
</feature>
<dbReference type="AlphaFoldDB" id="A0AAU7BNU6"/>
<organism evidence="2">
    <name type="scientific">Pontimicrobium sp. SW4</name>
    <dbReference type="NCBI Taxonomy" id="3153519"/>
    <lineage>
        <taxon>Bacteria</taxon>
        <taxon>Pseudomonadati</taxon>
        <taxon>Bacteroidota</taxon>
        <taxon>Flavobacteriia</taxon>
        <taxon>Flavobacteriales</taxon>
        <taxon>Flavobacteriaceae</taxon>
        <taxon>Pontimicrobium</taxon>
    </lineage>
</organism>
<sequence length="77" mass="8432">MESHYTKIYTGSFIIVQQLTTKLEENGITAIIKDETESGRLAGFAASIPGSQEVYVHEDELDKAVTVVQSVLAEMEA</sequence>